<feature type="chain" id="PRO_5036484652" description="Spider venom protein" evidence="1">
    <location>
        <begin position="44"/>
        <end position="79"/>
    </location>
</feature>
<evidence type="ECO:0000313" key="3">
    <source>
        <dbReference type="Proteomes" id="UP000887013"/>
    </source>
</evidence>
<reference evidence="2" key="1">
    <citation type="submission" date="2020-08" db="EMBL/GenBank/DDBJ databases">
        <title>Multicomponent nature underlies the extraordinary mechanical properties of spider dragline silk.</title>
        <authorList>
            <person name="Kono N."/>
            <person name="Nakamura H."/>
            <person name="Mori M."/>
            <person name="Yoshida Y."/>
            <person name="Ohtoshi R."/>
            <person name="Malay A.D."/>
            <person name="Moran D.A.P."/>
            <person name="Tomita M."/>
            <person name="Numata K."/>
            <person name="Arakawa K."/>
        </authorList>
    </citation>
    <scope>NUCLEOTIDE SEQUENCE</scope>
</reference>
<name>A0A8X6N7V4_NEPPI</name>
<comment type="caution">
    <text evidence="2">The sequence shown here is derived from an EMBL/GenBank/DDBJ whole genome shotgun (WGS) entry which is preliminary data.</text>
</comment>
<evidence type="ECO:0000256" key="1">
    <source>
        <dbReference type="SAM" id="SignalP"/>
    </source>
</evidence>
<evidence type="ECO:0008006" key="4">
    <source>
        <dbReference type="Google" id="ProtNLM"/>
    </source>
</evidence>
<organism evidence="2 3">
    <name type="scientific">Nephila pilipes</name>
    <name type="common">Giant wood spider</name>
    <name type="synonym">Nephila maculata</name>
    <dbReference type="NCBI Taxonomy" id="299642"/>
    <lineage>
        <taxon>Eukaryota</taxon>
        <taxon>Metazoa</taxon>
        <taxon>Ecdysozoa</taxon>
        <taxon>Arthropoda</taxon>
        <taxon>Chelicerata</taxon>
        <taxon>Arachnida</taxon>
        <taxon>Araneae</taxon>
        <taxon>Araneomorphae</taxon>
        <taxon>Entelegynae</taxon>
        <taxon>Araneoidea</taxon>
        <taxon>Nephilidae</taxon>
        <taxon>Nephila</taxon>
    </lineage>
</organism>
<dbReference type="Proteomes" id="UP000887013">
    <property type="component" value="Unassembled WGS sequence"/>
</dbReference>
<keyword evidence="1" id="KW-0732">Signal</keyword>
<feature type="signal peptide" evidence="1">
    <location>
        <begin position="1"/>
        <end position="43"/>
    </location>
</feature>
<keyword evidence="3" id="KW-1185">Reference proteome</keyword>
<evidence type="ECO:0000313" key="2">
    <source>
        <dbReference type="EMBL" id="GFS99733.1"/>
    </source>
</evidence>
<proteinExistence type="predicted"/>
<dbReference type="EMBL" id="BMAW01055204">
    <property type="protein sequence ID" value="GFS99733.1"/>
    <property type="molecule type" value="Genomic_DNA"/>
</dbReference>
<accession>A0A8X6N7V4</accession>
<sequence>MNIDNSLLQNSKGIKAFHIRIKMNKMIFLAFVVLLVVSIATNASEECAGVRCTLPECDKDLEMNKYVSCCPFCPDDYQT</sequence>
<protein>
    <recommendedName>
        <fullName evidence="4">Spider venom protein</fullName>
    </recommendedName>
</protein>
<gene>
    <name evidence="2" type="ORF">NPIL_672891</name>
</gene>
<dbReference type="AlphaFoldDB" id="A0A8X6N7V4"/>